<name>A0A7H0I302_9ACTN</name>
<dbReference type="EMBL" id="CP060825">
    <property type="protein sequence ID" value="QNP67168.1"/>
    <property type="molecule type" value="Genomic_DNA"/>
</dbReference>
<evidence type="ECO:0000313" key="2">
    <source>
        <dbReference type="EMBL" id="QNP67168.1"/>
    </source>
</evidence>
<feature type="region of interest" description="Disordered" evidence="1">
    <location>
        <begin position="175"/>
        <end position="196"/>
    </location>
</feature>
<organism evidence="2 3">
    <name type="scientific">Streptomyces genisteinicus</name>
    <dbReference type="NCBI Taxonomy" id="2768068"/>
    <lineage>
        <taxon>Bacteria</taxon>
        <taxon>Bacillati</taxon>
        <taxon>Actinomycetota</taxon>
        <taxon>Actinomycetes</taxon>
        <taxon>Kitasatosporales</taxon>
        <taxon>Streptomycetaceae</taxon>
        <taxon>Streptomyces</taxon>
    </lineage>
</organism>
<gene>
    <name evidence="2" type="ORF">IAG43_00015</name>
</gene>
<sequence length="196" mass="21803">MYGGELALQIQITHLLFVERQPDGLRLMRQDWHARGFGDCALGIKGPLRDVFPQEAHSDEIASVYAEFAHVHGWLRPDRALTADAHKALTDSVRAWAAADRTWADITQEFGAPSVLIGGINPRYPKTLCYLTDDPRHPIVSFHLWNGSEPDAETWPVYEQPKLLAVRSGGGSFHASLTLTPEGERRRPVDDSCPAP</sequence>
<protein>
    <submittedName>
        <fullName evidence="2">Uncharacterized protein</fullName>
    </submittedName>
</protein>
<reference evidence="2 3" key="1">
    <citation type="submission" date="2020-08" db="EMBL/GenBank/DDBJ databases">
        <title>A novel species.</title>
        <authorList>
            <person name="Gao J."/>
        </authorList>
    </citation>
    <scope>NUCLEOTIDE SEQUENCE [LARGE SCALE GENOMIC DNA]</scope>
    <source>
        <strain evidence="2 3">CRPJ-33</strain>
    </source>
</reference>
<evidence type="ECO:0000313" key="3">
    <source>
        <dbReference type="Proteomes" id="UP000516230"/>
    </source>
</evidence>
<proteinExistence type="predicted"/>
<dbReference type="KEGG" id="sgj:IAG43_00015"/>
<evidence type="ECO:0000256" key="1">
    <source>
        <dbReference type="SAM" id="MobiDB-lite"/>
    </source>
</evidence>
<accession>A0A7H0I302</accession>
<dbReference type="AlphaFoldDB" id="A0A7H0I302"/>
<dbReference type="Proteomes" id="UP000516230">
    <property type="component" value="Chromosome"/>
</dbReference>
<keyword evidence="3" id="KW-1185">Reference proteome</keyword>